<evidence type="ECO:0000256" key="4">
    <source>
        <dbReference type="ARBA" id="ARBA00022801"/>
    </source>
</evidence>
<sequence length="237" mass="24198">MTARTLPAVLVAMPEEAQGFLTLSTGAERLAGPDEAYLAQADGVEYLLVVTGIGMVSAARAATLVSAGVLAGVAPSVIVSAGSCGGIPGQVSVGDLVAPCCSLDWSADSTSIGYAYGQVPGHAEFHESDERLVDLAVELGAKKGYLASANAFAVAETVDLIRERFPKVIATDMESAAVSQVAATAGIPFLSLRCVSDMCQGDGGVEFDEHLDDAAERSARATLDLLAHEAARARASA</sequence>
<feature type="domain" description="Nucleoside phosphorylase" evidence="6">
    <location>
        <begin position="8"/>
        <end position="226"/>
    </location>
</feature>
<dbReference type="GO" id="GO:0005829">
    <property type="term" value="C:cytosol"/>
    <property type="evidence" value="ECO:0007669"/>
    <property type="project" value="TreeGrafter"/>
</dbReference>
<dbReference type="RefSeq" id="WP_313499689.1">
    <property type="nucleotide sequence ID" value="NZ_CP134879.1"/>
</dbReference>
<keyword evidence="8" id="KW-1185">Reference proteome</keyword>
<dbReference type="InterPro" id="IPR000845">
    <property type="entry name" value="Nucleoside_phosphorylase_d"/>
</dbReference>
<dbReference type="EC" id="3.2.2.9" evidence="2"/>
<dbReference type="SUPFAM" id="SSF53167">
    <property type="entry name" value="Purine and uridine phosphorylases"/>
    <property type="match status" value="1"/>
</dbReference>
<dbReference type="AlphaFoldDB" id="A0AA96F7J2"/>
<comment type="pathway">
    <text evidence="1">Amino-acid biosynthesis; L-methionine biosynthesis via salvage pathway; S-methyl-5-thio-alpha-D-ribose 1-phosphate from S-methyl-5'-thioadenosine (hydrolase route): step 1/2.</text>
</comment>
<dbReference type="Proteomes" id="UP001304125">
    <property type="component" value="Chromosome"/>
</dbReference>
<evidence type="ECO:0000256" key="3">
    <source>
        <dbReference type="ARBA" id="ARBA00022605"/>
    </source>
</evidence>
<dbReference type="GO" id="GO:0009164">
    <property type="term" value="P:nucleoside catabolic process"/>
    <property type="evidence" value="ECO:0007669"/>
    <property type="project" value="InterPro"/>
</dbReference>
<dbReference type="CDD" id="cd09008">
    <property type="entry name" value="MTAN"/>
    <property type="match status" value="1"/>
</dbReference>
<reference evidence="7 8" key="1">
    <citation type="submission" date="2023-09" db="EMBL/GenBank/DDBJ databases">
        <title>Demequina sp. a novel bacteria isolated from Capsicum annuum.</title>
        <authorList>
            <person name="Humaira Z."/>
            <person name="Lee J."/>
            <person name="Cho D."/>
        </authorList>
    </citation>
    <scope>NUCLEOTIDE SEQUENCE [LARGE SCALE GENOMIC DNA]</scope>
    <source>
        <strain evidence="7 8">OYTSA14</strain>
    </source>
</reference>
<dbReference type="GO" id="GO:0019284">
    <property type="term" value="P:L-methionine salvage from S-adenosylmethionine"/>
    <property type="evidence" value="ECO:0007669"/>
    <property type="project" value="TreeGrafter"/>
</dbReference>
<evidence type="ECO:0000313" key="7">
    <source>
        <dbReference type="EMBL" id="WNM25044.1"/>
    </source>
</evidence>
<proteinExistence type="predicted"/>
<dbReference type="NCBIfam" id="TIGR01704">
    <property type="entry name" value="MTA_SAH-Nsdase"/>
    <property type="match status" value="1"/>
</dbReference>
<keyword evidence="7" id="KW-0326">Glycosidase</keyword>
<keyword evidence="4 7" id="KW-0378">Hydrolase</keyword>
<protein>
    <recommendedName>
        <fullName evidence="2">adenosylhomocysteine nucleosidase</fullName>
        <ecNumber evidence="2">3.2.2.9</ecNumber>
    </recommendedName>
</protein>
<dbReference type="InterPro" id="IPR010049">
    <property type="entry name" value="MTA_SAH_Nsdase"/>
</dbReference>
<dbReference type="EMBL" id="CP134879">
    <property type="protein sequence ID" value="WNM25044.1"/>
    <property type="molecule type" value="Genomic_DNA"/>
</dbReference>
<gene>
    <name evidence="7" type="primary">mtnN</name>
    <name evidence="7" type="ORF">RN606_02535</name>
</gene>
<evidence type="ECO:0000256" key="1">
    <source>
        <dbReference type="ARBA" id="ARBA00004945"/>
    </source>
</evidence>
<dbReference type="GO" id="GO:0019509">
    <property type="term" value="P:L-methionine salvage from methylthioadenosine"/>
    <property type="evidence" value="ECO:0007669"/>
    <property type="project" value="InterPro"/>
</dbReference>
<dbReference type="PANTHER" id="PTHR46832">
    <property type="entry name" value="5'-METHYLTHIOADENOSINE/S-ADENOSYLHOMOCYSTEINE NUCLEOSIDASE"/>
    <property type="match status" value="1"/>
</dbReference>
<accession>A0AA96F7J2</accession>
<dbReference type="InterPro" id="IPR035994">
    <property type="entry name" value="Nucleoside_phosphorylase_sf"/>
</dbReference>
<organism evidence="7 8">
    <name type="scientific">Demequina capsici</name>
    <dbReference type="NCBI Taxonomy" id="3075620"/>
    <lineage>
        <taxon>Bacteria</taxon>
        <taxon>Bacillati</taxon>
        <taxon>Actinomycetota</taxon>
        <taxon>Actinomycetes</taxon>
        <taxon>Micrococcales</taxon>
        <taxon>Demequinaceae</taxon>
        <taxon>Demequina</taxon>
    </lineage>
</organism>
<evidence type="ECO:0000256" key="2">
    <source>
        <dbReference type="ARBA" id="ARBA00011974"/>
    </source>
</evidence>
<evidence type="ECO:0000256" key="5">
    <source>
        <dbReference type="ARBA" id="ARBA00023167"/>
    </source>
</evidence>
<dbReference type="GO" id="GO:0008930">
    <property type="term" value="F:methylthioadenosine nucleosidase activity"/>
    <property type="evidence" value="ECO:0007669"/>
    <property type="project" value="InterPro"/>
</dbReference>
<evidence type="ECO:0000259" key="6">
    <source>
        <dbReference type="Pfam" id="PF01048"/>
    </source>
</evidence>
<keyword evidence="5" id="KW-0486">Methionine biosynthesis</keyword>
<dbReference type="Gene3D" id="3.40.50.1580">
    <property type="entry name" value="Nucleoside phosphorylase domain"/>
    <property type="match status" value="1"/>
</dbReference>
<name>A0AA96F7J2_9MICO</name>
<dbReference type="PANTHER" id="PTHR46832:SF1">
    <property type="entry name" value="5'-METHYLTHIOADENOSINE_S-ADENOSYLHOMOCYSTEINE NUCLEOSIDASE"/>
    <property type="match status" value="1"/>
</dbReference>
<keyword evidence="3" id="KW-0028">Amino-acid biosynthesis</keyword>
<dbReference type="GO" id="GO:0008782">
    <property type="term" value="F:adenosylhomocysteine nucleosidase activity"/>
    <property type="evidence" value="ECO:0007669"/>
    <property type="project" value="UniProtKB-EC"/>
</dbReference>
<dbReference type="Pfam" id="PF01048">
    <property type="entry name" value="PNP_UDP_1"/>
    <property type="match status" value="1"/>
</dbReference>
<evidence type="ECO:0000313" key="8">
    <source>
        <dbReference type="Proteomes" id="UP001304125"/>
    </source>
</evidence>